<accession>A0A835W4U2</accession>
<keyword evidence="4" id="KW-1185">Reference proteome</keyword>
<evidence type="ECO:0000313" key="4">
    <source>
        <dbReference type="Proteomes" id="UP000650467"/>
    </source>
</evidence>
<sequence>MKTLNFTSNSRRPAQGNRRECVCFAKRYVPAGKQRKGGPGGGSRPGGPARKPARDDEGDEGVADNELLRELNSGGAGWLRDEEETDWGLDDVAEHARARQQKQALTGGGSGGGGLSSPYADSDAASGTLRGRRGRRGGNMSAAALELEQGGSPLASGLARITSSESEDDDGTGAAGSQQAQWVEEWMLGGGVAPARGTGGVGVGAAGAAGAAGLQDAGPAAPAPAVTAMELEESYARRNPELVEALQLQGIKIRVRRSEGEYGDLDDILEGTAAAAAAAALDEDDEFGSDLDLDLGLQTDLAEPDDSRGKGKGGGGGGADWYSNLAASGFSVRTSATGEVFLERTTTKRKPAASAASAASAAGTAAQPAAAADKAAAVAPPQPQGKAAAPAAATAAATRDAQKQQVAAAVAAAGATAATAAAAAAAAARQLLPPLVGRPAVAAALKLLSTPQQVLDFLELAYPQWAANGFRLLDQRSGRPVPTAPSPAEAAHCLHALALTARRSDIGGWRCLDVAAGRQVGLGLDGMAQGLAECLRATPPRTLQSDAATAQLSAQMFDAARRYWLTDPHPLPAATPPAAAAGAAGGGAAAAAQSVLPMLDNPRAKGLVLDTEDGAASSSGSSAGDSTAADEGDSSAAAAADDMAFDAELEALATQLQQQQQPQQPGSSSSSATAGRADEDASYRALATKYAVISERKKRREEAVAALRQAKEQQLQRATPALNGHAPSGTAEVAASSKAAAVVEPRLPAAAGPGGAAARAQAAKATKAAEAATAAAERWLVKVDCLVAAVWGMSTLGGTPYFIGEAEALLAILVRCLASAAAAAAGAAAASAAAAAAAAAAGLPAAGGAVPALPAGAGSLGGWQAGQVLWALGNSRHVTPRLPDLEAAMIKAGGLSAMSPRDVTRVLWGFASLGHTPNALLLSIRPDWSWREQQPGAAAEEEEQGKGRGKGKKSKAKGGRGGDVRDFSPQQLAGVVWALAAMRQVDTGPFRAAWAQLLRRAGEVPPAEPVLTQIWQANLALHLESEDASLRAAAAAAAAASSSSSSRGSTIFLSSTAPGAKRRSGASPGGPSAEDLTAVGLAAAASAPAASSSSSSAPASAAVPATLDTAAARALLLRARDVFLSATSGLRRRVQSGYQRQMANSLTAMRQMHLLEDNSAGYSIDITLPALRIAIEADGPTHTSRTPGGAVLGATAMKRRHLQRLGWQVVNVTYTEWDKLSSDAARRAFLQDRINEALVNSLDVGNEL</sequence>
<evidence type="ECO:0000256" key="1">
    <source>
        <dbReference type="SAM" id="MobiDB-lite"/>
    </source>
</evidence>
<dbReference type="PROSITE" id="PS51286">
    <property type="entry name" value="RAP"/>
    <property type="match status" value="1"/>
</dbReference>
<dbReference type="EMBL" id="JAEHOC010000011">
    <property type="protein sequence ID" value="KAG2437353.1"/>
    <property type="molecule type" value="Genomic_DNA"/>
</dbReference>
<feature type="region of interest" description="Disordered" evidence="1">
    <location>
        <begin position="932"/>
        <end position="966"/>
    </location>
</feature>
<feature type="domain" description="RAP" evidence="2">
    <location>
        <begin position="1173"/>
        <end position="1232"/>
    </location>
</feature>
<organism evidence="3 4">
    <name type="scientific">Chlamydomonas incerta</name>
    <dbReference type="NCBI Taxonomy" id="51695"/>
    <lineage>
        <taxon>Eukaryota</taxon>
        <taxon>Viridiplantae</taxon>
        <taxon>Chlorophyta</taxon>
        <taxon>core chlorophytes</taxon>
        <taxon>Chlorophyceae</taxon>
        <taxon>CS clade</taxon>
        <taxon>Chlamydomonadales</taxon>
        <taxon>Chlamydomonadaceae</taxon>
        <taxon>Chlamydomonas</taxon>
    </lineage>
</organism>
<dbReference type="InterPro" id="IPR013584">
    <property type="entry name" value="RAP"/>
</dbReference>
<dbReference type="OrthoDB" id="385235at2759"/>
<gene>
    <name evidence="3" type="ORF">HXX76_006008</name>
</gene>
<feature type="region of interest" description="Disordered" evidence="1">
    <location>
        <begin position="298"/>
        <end position="317"/>
    </location>
</feature>
<feature type="compositionally biased region" description="Low complexity" evidence="1">
    <location>
        <begin position="614"/>
        <end position="627"/>
    </location>
</feature>
<feature type="region of interest" description="Disordered" evidence="1">
    <location>
        <begin position="655"/>
        <end position="680"/>
    </location>
</feature>
<feature type="region of interest" description="Disordered" evidence="1">
    <location>
        <begin position="612"/>
        <end position="637"/>
    </location>
</feature>
<feature type="region of interest" description="Disordered" evidence="1">
    <location>
        <begin position="28"/>
        <end position="180"/>
    </location>
</feature>
<dbReference type="SMART" id="SM00952">
    <property type="entry name" value="RAP"/>
    <property type="match status" value="1"/>
</dbReference>
<dbReference type="Pfam" id="PF08373">
    <property type="entry name" value="RAP"/>
    <property type="match status" value="1"/>
</dbReference>
<feature type="region of interest" description="Disordered" evidence="1">
    <location>
        <begin position="1045"/>
        <end position="1073"/>
    </location>
</feature>
<comment type="caution">
    <text evidence="3">The sequence shown here is derived from an EMBL/GenBank/DDBJ whole genome shotgun (WGS) entry which is preliminary data.</text>
</comment>
<feature type="compositionally biased region" description="Basic residues" evidence="1">
    <location>
        <begin position="947"/>
        <end position="958"/>
    </location>
</feature>
<dbReference type="Proteomes" id="UP000650467">
    <property type="component" value="Unassembled WGS sequence"/>
</dbReference>
<name>A0A835W4U2_CHLIN</name>
<feature type="compositionally biased region" description="Polar residues" evidence="1">
    <location>
        <begin position="1047"/>
        <end position="1057"/>
    </location>
</feature>
<feature type="compositionally biased region" description="Gly residues" evidence="1">
    <location>
        <begin position="106"/>
        <end position="115"/>
    </location>
</feature>
<feature type="compositionally biased region" description="Acidic residues" evidence="1">
    <location>
        <begin position="81"/>
        <end position="91"/>
    </location>
</feature>
<feature type="compositionally biased region" description="Low complexity" evidence="1">
    <location>
        <begin position="655"/>
        <end position="675"/>
    </location>
</feature>
<evidence type="ECO:0000259" key="2">
    <source>
        <dbReference type="PROSITE" id="PS51286"/>
    </source>
</evidence>
<protein>
    <recommendedName>
        <fullName evidence="2">RAP domain-containing protein</fullName>
    </recommendedName>
</protein>
<dbReference type="Gene3D" id="3.40.960.10">
    <property type="entry name" value="VSR Endonuclease"/>
    <property type="match status" value="1"/>
</dbReference>
<reference evidence="3" key="1">
    <citation type="journal article" date="2020" name="bioRxiv">
        <title>Comparative genomics of Chlamydomonas.</title>
        <authorList>
            <person name="Craig R.J."/>
            <person name="Hasan A.R."/>
            <person name="Ness R.W."/>
            <person name="Keightley P.D."/>
        </authorList>
    </citation>
    <scope>NUCLEOTIDE SEQUENCE</scope>
    <source>
        <strain evidence="3">SAG 7.73</strain>
    </source>
</reference>
<proteinExistence type="predicted"/>
<evidence type="ECO:0000313" key="3">
    <source>
        <dbReference type="EMBL" id="KAG2437353.1"/>
    </source>
</evidence>
<dbReference type="AlphaFoldDB" id="A0A835W4U2"/>